<dbReference type="STRING" id="1182542.W9XXU2"/>
<dbReference type="RefSeq" id="XP_007734038.1">
    <property type="nucleotide sequence ID" value="XM_007735848.1"/>
</dbReference>
<dbReference type="eggNOG" id="ENOG502S2AU">
    <property type="taxonomic scope" value="Eukaryota"/>
</dbReference>
<sequence>MAGKPITDVVGVAKKHTQQSYGIWEVIRRLFAVDPARSNGVPVKHFRNPPPGGLDPHSYDEAVTTPAADIADNPYWKRDVRRAYPTLSTVTQGDVVGLLTVGSAANPSPKLLAGEEGTKQLVAVKHEGEKGLAAYFEKEKTATVVLGEDGLPPKPATFGRLPAKKYEIGPTSYGESYPCRSFV</sequence>
<organism evidence="1 2">
    <name type="scientific">Capronia epimyces CBS 606.96</name>
    <dbReference type="NCBI Taxonomy" id="1182542"/>
    <lineage>
        <taxon>Eukaryota</taxon>
        <taxon>Fungi</taxon>
        <taxon>Dikarya</taxon>
        <taxon>Ascomycota</taxon>
        <taxon>Pezizomycotina</taxon>
        <taxon>Eurotiomycetes</taxon>
        <taxon>Chaetothyriomycetidae</taxon>
        <taxon>Chaetothyriales</taxon>
        <taxon>Herpotrichiellaceae</taxon>
        <taxon>Capronia</taxon>
    </lineage>
</organism>
<keyword evidence="2" id="KW-1185">Reference proteome</keyword>
<proteinExistence type="predicted"/>
<reference evidence="1 2" key="1">
    <citation type="submission" date="2013-03" db="EMBL/GenBank/DDBJ databases">
        <title>The Genome Sequence of Capronia epimyces CBS 606.96.</title>
        <authorList>
            <consortium name="The Broad Institute Genomics Platform"/>
            <person name="Cuomo C."/>
            <person name="de Hoog S."/>
            <person name="Gorbushina A."/>
            <person name="Walker B."/>
            <person name="Young S.K."/>
            <person name="Zeng Q."/>
            <person name="Gargeya S."/>
            <person name="Fitzgerald M."/>
            <person name="Haas B."/>
            <person name="Abouelleil A."/>
            <person name="Allen A.W."/>
            <person name="Alvarado L."/>
            <person name="Arachchi H.M."/>
            <person name="Berlin A.M."/>
            <person name="Chapman S.B."/>
            <person name="Gainer-Dewar J."/>
            <person name="Goldberg J."/>
            <person name="Griggs A."/>
            <person name="Gujja S."/>
            <person name="Hansen M."/>
            <person name="Howarth C."/>
            <person name="Imamovic A."/>
            <person name="Ireland A."/>
            <person name="Larimer J."/>
            <person name="McCowan C."/>
            <person name="Murphy C."/>
            <person name="Pearson M."/>
            <person name="Poon T.W."/>
            <person name="Priest M."/>
            <person name="Roberts A."/>
            <person name="Saif S."/>
            <person name="Shea T."/>
            <person name="Sisk P."/>
            <person name="Sykes S."/>
            <person name="Wortman J."/>
            <person name="Nusbaum C."/>
            <person name="Birren B."/>
        </authorList>
    </citation>
    <scope>NUCLEOTIDE SEQUENCE [LARGE SCALE GENOMIC DNA]</scope>
    <source>
        <strain evidence="1 2">CBS 606.96</strain>
    </source>
</reference>
<dbReference type="Proteomes" id="UP000019478">
    <property type="component" value="Unassembled WGS sequence"/>
</dbReference>
<dbReference type="PANTHER" id="PTHR37325">
    <property type="entry name" value="OXIDOREDUCTASE 21 KDA SUBUNIT, PUTATIVE (AFU_ORTHOLOGUE AFUA_4G05910)-RELATED"/>
    <property type="match status" value="1"/>
</dbReference>
<protein>
    <submittedName>
        <fullName evidence="1">NADH dehydrogenase</fullName>
    </submittedName>
</protein>
<comment type="caution">
    <text evidence="1">The sequence shown here is derived from an EMBL/GenBank/DDBJ whole genome shotgun (WGS) entry which is preliminary data.</text>
</comment>
<dbReference type="PANTHER" id="PTHR37325:SF1">
    <property type="entry name" value="OXIDOREDUCTASE 21 KDA SUBUNIT, PUTATIVE (AFU_ORTHOLOGUE AFUA_4G05910)-RELATED"/>
    <property type="match status" value="1"/>
</dbReference>
<dbReference type="EMBL" id="AMGY01000004">
    <property type="protein sequence ID" value="EXJ85053.1"/>
    <property type="molecule type" value="Genomic_DNA"/>
</dbReference>
<accession>W9XXU2</accession>
<dbReference type="AlphaFoldDB" id="W9XXU2"/>
<dbReference type="CDD" id="cd22849">
    <property type="entry name" value="NuzM"/>
    <property type="match status" value="1"/>
</dbReference>
<evidence type="ECO:0000313" key="1">
    <source>
        <dbReference type="EMBL" id="EXJ85053.1"/>
    </source>
</evidence>
<dbReference type="InterPro" id="IPR016813">
    <property type="entry name" value="NADH_Ub_cplx-1_21kDa"/>
</dbReference>
<dbReference type="HOGENOM" id="CLU_081626_1_0_1"/>
<evidence type="ECO:0000313" key="2">
    <source>
        <dbReference type="Proteomes" id="UP000019478"/>
    </source>
</evidence>
<dbReference type="PIRSF" id="PIRSF022976">
    <property type="entry name" value="NADH_Oxi_21kDa"/>
    <property type="match status" value="1"/>
</dbReference>
<dbReference type="GeneID" id="19169838"/>
<dbReference type="OrthoDB" id="2093493at2759"/>
<name>W9XXU2_9EURO</name>
<gene>
    <name evidence="1" type="ORF">A1O3_05728</name>
</gene>